<proteinExistence type="predicted"/>
<name>A0A8J7YEG1_9EURY</name>
<evidence type="ECO:0000313" key="1">
    <source>
        <dbReference type="EMBL" id="MBV0926404.1"/>
    </source>
</evidence>
<protein>
    <submittedName>
        <fullName evidence="1">Uncharacterized protein</fullName>
    </submittedName>
</protein>
<dbReference type="EMBL" id="JAHQXF010000005">
    <property type="protein sequence ID" value="MBV0926404.1"/>
    <property type="molecule type" value="Genomic_DNA"/>
</dbReference>
<gene>
    <name evidence="1" type="ORF">KTS45_19540</name>
</gene>
<dbReference type="AlphaFoldDB" id="A0A8J7YEG1"/>
<evidence type="ECO:0000313" key="2">
    <source>
        <dbReference type="Proteomes" id="UP000766550"/>
    </source>
</evidence>
<keyword evidence="2" id="KW-1185">Reference proteome</keyword>
<organism evidence="1 2">
    <name type="scientific">Haloarcula limicola</name>
    <dbReference type="NCBI Taxonomy" id="1429915"/>
    <lineage>
        <taxon>Archaea</taxon>
        <taxon>Methanobacteriati</taxon>
        <taxon>Methanobacteriota</taxon>
        <taxon>Stenosarchaea group</taxon>
        <taxon>Halobacteria</taxon>
        <taxon>Halobacteriales</taxon>
        <taxon>Haloarculaceae</taxon>
        <taxon>Haloarcula</taxon>
    </lineage>
</organism>
<dbReference type="Proteomes" id="UP000766550">
    <property type="component" value="Unassembled WGS sequence"/>
</dbReference>
<reference evidence="1 2" key="1">
    <citation type="submission" date="2021-06" db="EMBL/GenBank/DDBJ databases">
        <title>New haloarchaea isolates fom saline soil.</title>
        <authorList>
            <person name="Duran-Viseras A."/>
            <person name="Sanchez-Porro C.S."/>
            <person name="Ventosa A."/>
        </authorList>
    </citation>
    <scope>NUCLEOTIDE SEQUENCE [LARGE SCALE GENOMIC DNA]</scope>
    <source>
        <strain evidence="1 2">JCM 183640</strain>
    </source>
</reference>
<comment type="caution">
    <text evidence="1">The sequence shown here is derived from an EMBL/GenBank/DDBJ whole genome shotgun (WGS) entry which is preliminary data.</text>
</comment>
<dbReference type="OrthoDB" id="218437at2157"/>
<accession>A0A8J7YEG1</accession>
<sequence length="72" mass="7867">MSDKRLFIEVHGIGPDDIPAHSDKPTAPDEATAIANDIHNLFREEYGLTNVEGVATVVNPNVHEQLVDETDS</sequence>